<dbReference type="InterPro" id="IPR050796">
    <property type="entry name" value="SCF_F-box_component"/>
</dbReference>
<dbReference type="InterPro" id="IPR006527">
    <property type="entry name" value="F-box-assoc_dom_typ1"/>
</dbReference>
<organism evidence="3 4">
    <name type="scientific">Brassica carinata</name>
    <name type="common">Ethiopian mustard</name>
    <name type="synonym">Abyssinian cabbage</name>
    <dbReference type="NCBI Taxonomy" id="52824"/>
    <lineage>
        <taxon>Eukaryota</taxon>
        <taxon>Viridiplantae</taxon>
        <taxon>Streptophyta</taxon>
        <taxon>Embryophyta</taxon>
        <taxon>Tracheophyta</taxon>
        <taxon>Spermatophyta</taxon>
        <taxon>Magnoliopsida</taxon>
        <taxon>eudicotyledons</taxon>
        <taxon>Gunneridae</taxon>
        <taxon>Pentapetalae</taxon>
        <taxon>rosids</taxon>
        <taxon>malvids</taxon>
        <taxon>Brassicales</taxon>
        <taxon>Brassicaceae</taxon>
        <taxon>Brassiceae</taxon>
        <taxon>Brassica</taxon>
    </lineage>
</organism>
<dbReference type="PANTHER" id="PTHR31672">
    <property type="entry name" value="BNACNNG10540D PROTEIN"/>
    <property type="match status" value="1"/>
</dbReference>
<dbReference type="CDD" id="cd22157">
    <property type="entry name" value="F-box_AtFBW1-like"/>
    <property type="match status" value="1"/>
</dbReference>
<dbReference type="OrthoDB" id="1938527at2759"/>
<dbReference type="SMART" id="SM00256">
    <property type="entry name" value="FBOX"/>
    <property type="match status" value="1"/>
</dbReference>
<accession>A0A8X7SD56</accession>
<dbReference type="AlphaFoldDB" id="A0A8X7SD56"/>
<name>A0A8X7SD56_BRACI</name>
<evidence type="ECO:0000256" key="1">
    <source>
        <dbReference type="SAM" id="MobiDB-lite"/>
    </source>
</evidence>
<dbReference type="Proteomes" id="UP000886595">
    <property type="component" value="Unassembled WGS sequence"/>
</dbReference>
<feature type="domain" description="F-box" evidence="2">
    <location>
        <begin position="89"/>
        <end position="129"/>
    </location>
</feature>
<protein>
    <recommendedName>
        <fullName evidence="2">F-box domain-containing protein</fullName>
    </recommendedName>
</protein>
<dbReference type="SUPFAM" id="SSF81383">
    <property type="entry name" value="F-box domain"/>
    <property type="match status" value="1"/>
</dbReference>
<dbReference type="InterPro" id="IPR001810">
    <property type="entry name" value="F-box_dom"/>
</dbReference>
<proteinExistence type="predicted"/>
<dbReference type="NCBIfam" id="TIGR01640">
    <property type="entry name" value="F_box_assoc_1"/>
    <property type="match status" value="1"/>
</dbReference>
<feature type="compositionally biased region" description="Polar residues" evidence="1">
    <location>
        <begin position="10"/>
        <end position="25"/>
    </location>
</feature>
<feature type="region of interest" description="Disordered" evidence="1">
    <location>
        <begin position="1"/>
        <end position="29"/>
    </location>
</feature>
<dbReference type="Pfam" id="PF00646">
    <property type="entry name" value="F-box"/>
    <property type="match status" value="1"/>
</dbReference>
<evidence type="ECO:0000259" key="2">
    <source>
        <dbReference type="SMART" id="SM00256"/>
    </source>
</evidence>
<dbReference type="EMBL" id="JAAMPC010000007">
    <property type="protein sequence ID" value="KAG2301764.1"/>
    <property type="molecule type" value="Genomic_DNA"/>
</dbReference>
<keyword evidence="4" id="KW-1185">Reference proteome</keyword>
<sequence length="446" mass="51393">MEGEKGKLVLSSSEKGIEETTSVLQRSEDRDSSWSESCCCSNIMRGEAHDTALRGWRKRRRDDDDDDTVVFPSCCRKKRKHDDVSLVMINDDLLEEIILRLPVKALTRFQVVSKHWSRMIKSKYFKDRHMSHQKTTQEPKFLCLGDDYVSLTLTTMSLDWSSMPSCLVEEGPFFHIEQPQIDQFTRVSDSCNGLVCIFDENSLTSPIIVANPAIVRSQTLPLSGFQRQWLEEKKKPALHFPGLGKDGVTGTYKLVWLHNNESNYTLSCEVFDFEVKKWRYLVNTPCDVQASAEPIFAKGWLYWIIANRTNDYNILGYDIHTEMFRVFSNTIVSQASRFYTVSICNLSDRVWVKSNVADAGGLHHFSRIKNTMDSEWESEKMFSIDLKLISPWSPLDISTLIRLKATSKEYYKKFLVSKLFTSKLVHLNPPPASILIPYFQSLDFPL</sequence>
<dbReference type="InterPro" id="IPR017451">
    <property type="entry name" value="F-box-assoc_interact_dom"/>
</dbReference>
<dbReference type="Pfam" id="PF07734">
    <property type="entry name" value="FBA_1"/>
    <property type="match status" value="1"/>
</dbReference>
<comment type="caution">
    <text evidence="3">The sequence shown here is derived from an EMBL/GenBank/DDBJ whole genome shotgun (WGS) entry which is preliminary data.</text>
</comment>
<gene>
    <name evidence="3" type="ORF">Bca52824_030415</name>
</gene>
<reference evidence="3 4" key="1">
    <citation type="submission" date="2020-02" db="EMBL/GenBank/DDBJ databases">
        <authorList>
            <person name="Ma Q."/>
            <person name="Huang Y."/>
            <person name="Song X."/>
            <person name="Pei D."/>
        </authorList>
    </citation>
    <scope>NUCLEOTIDE SEQUENCE [LARGE SCALE GENOMIC DNA]</scope>
    <source>
        <strain evidence="3">Sxm20200214</strain>
        <tissue evidence="3">Leaf</tissue>
    </source>
</reference>
<evidence type="ECO:0000313" key="3">
    <source>
        <dbReference type="EMBL" id="KAG2301764.1"/>
    </source>
</evidence>
<dbReference type="PANTHER" id="PTHR31672:SF13">
    <property type="entry name" value="F-BOX PROTEIN CPR30-LIKE"/>
    <property type="match status" value="1"/>
</dbReference>
<dbReference type="InterPro" id="IPR036047">
    <property type="entry name" value="F-box-like_dom_sf"/>
</dbReference>
<evidence type="ECO:0000313" key="4">
    <source>
        <dbReference type="Proteomes" id="UP000886595"/>
    </source>
</evidence>